<comment type="caution">
    <text evidence="1">The sequence shown here is derived from an EMBL/GenBank/DDBJ whole genome shotgun (WGS) entry which is preliminary data.</text>
</comment>
<name>M5C7I3_THACB</name>
<accession>M5C7I3</accession>
<protein>
    <submittedName>
        <fullName evidence="1">Uncharacterized protein</fullName>
    </submittedName>
</protein>
<dbReference type="Proteomes" id="UP000012065">
    <property type="component" value="Unassembled WGS sequence"/>
</dbReference>
<evidence type="ECO:0000313" key="1">
    <source>
        <dbReference type="EMBL" id="CCO35923.1"/>
    </source>
</evidence>
<proteinExistence type="predicted"/>
<organism evidence="1 2">
    <name type="scientific">Thanatephorus cucumeris (strain AG1-IB / isolate 7/3/14)</name>
    <name type="common">Lettuce bottom rot fungus</name>
    <name type="synonym">Rhizoctonia solani</name>
    <dbReference type="NCBI Taxonomy" id="1108050"/>
    <lineage>
        <taxon>Eukaryota</taxon>
        <taxon>Fungi</taxon>
        <taxon>Dikarya</taxon>
        <taxon>Basidiomycota</taxon>
        <taxon>Agaricomycotina</taxon>
        <taxon>Agaricomycetes</taxon>
        <taxon>Cantharellales</taxon>
        <taxon>Ceratobasidiaceae</taxon>
        <taxon>Rhizoctonia</taxon>
        <taxon>Rhizoctonia solani AG-1</taxon>
    </lineage>
</organism>
<dbReference type="AlphaFoldDB" id="M5C7I3"/>
<sequence length="412" mass="46491">MPAMSMASTPDGIYYLPAFTTYRNDIPILPGTGIIEANHICDLYYLYANCHNDHCSPYSERHPDPLERRIHAYPDIEVVTFEDEFPAQWYLGIDMAHALHGSYHHALQVFGDAVQPEGWNRHQPWAHYDYASKLAEIGFPYINRPINFTEVVYNFPFDTFHELQRIAHHNNFYAMCLNAMALIIDGAKCNHYTNLAHVGYIRGLPGLVSAHRFWCCMQGLPINNPSEDDLSDAGFPIEGYGDDTPAVELPTPPPEPTSLGQLDKFAERAFDYEEWGLEQPTSVDIDGIRLQNCTSEVPSTAPAGRSPELVELVRQLKQVALLRRKAREAREPTGWGVDVAKPVWEWPGEPPNNEWIGSPVWPALQTPEPWVRPDFEEDEGLVLDDTDMDFDIGGGIEISLNHLIQARRAAAA</sequence>
<dbReference type="EMBL" id="CAOJ01015276">
    <property type="protein sequence ID" value="CCO35923.1"/>
    <property type="molecule type" value="Genomic_DNA"/>
</dbReference>
<dbReference type="HOGENOM" id="CLU_055505_0_0_1"/>
<gene>
    <name evidence="1" type="ORF">BN14_10044</name>
</gene>
<evidence type="ECO:0000313" key="2">
    <source>
        <dbReference type="Proteomes" id="UP000012065"/>
    </source>
</evidence>
<reference evidence="1 2" key="1">
    <citation type="journal article" date="2013" name="J. Biotechnol.">
        <title>Establishment and interpretation of the genome sequence of the phytopathogenic fungus Rhizoctonia solani AG1-IB isolate 7/3/14.</title>
        <authorList>
            <person name="Wibberg D.W."/>
            <person name="Jelonek L.J."/>
            <person name="Rupp O.R."/>
            <person name="Hennig M.H."/>
            <person name="Eikmeyer F.E."/>
            <person name="Goesmann A.G."/>
            <person name="Hartmann A.H."/>
            <person name="Borriss R.B."/>
            <person name="Grosch R.G."/>
            <person name="Puehler A.P."/>
            <person name="Schlueter A.S."/>
        </authorList>
    </citation>
    <scope>NUCLEOTIDE SEQUENCE [LARGE SCALE GENOMIC DNA]</scope>
    <source>
        <strain evidence="2">AG1-IB / isolate 7/3/14</strain>
    </source>
</reference>